<protein>
    <recommendedName>
        <fullName evidence="4">Phasin family protein</fullName>
    </recommendedName>
</protein>
<name>A0A1X0A5B4_9MYCO</name>
<accession>A0A1X0A5B4</accession>
<reference evidence="2 3" key="1">
    <citation type="submission" date="2017-02" db="EMBL/GenBank/DDBJ databases">
        <title>The new phylogeny of genus Mycobacterium.</title>
        <authorList>
            <person name="Tortoli E."/>
            <person name="Trovato A."/>
            <person name="Cirillo D.M."/>
        </authorList>
    </citation>
    <scope>NUCLEOTIDE SEQUENCE [LARGE SCALE GENOMIC DNA]</scope>
    <source>
        <strain evidence="2 3">RW6</strain>
    </source>
</reference>
<sequence>MADLMGDGFSEQVRAFFEENERRTREMMSQVGAQLEAQQKFIKDALDSQLAGQRKAISDALERSSAKQIGDRLADDWRAAMKKAGEVAETGIKEAMKALERERERQQQAFKKLLEDMPSLRPKPGQNKPSDDAK</sequence>
<dbReference type="EMBL" id="MVHF01000054">
    <property type="protein sequence ID" value="ORA25182.1"/>
    <property type="molecule type" value="Genomic_DNA"/>
</dbReference>
<dbReference type="RefSeq" id="WP_083169776.1">
    <property type="nucleotide sequence ID" value="NZ_MVHF01000054.1"/>
</dbReference>
<gene>
    <name evidence="2" type="ORF">BST13_33205</name>
</gene>
<comment type="caution">
    <text evidence="2">The sequence shown here is derived from an EMBL/GenBank/DDBJ whole genome shotgun (WGS) entry which is preliminary data.</text>
</comment>
<dbReference type="AlphaFoldDB" id="A0A1X0A5B4"/>
<organism evidence="2 3">
    <name type="scientific">Mycobacterium aquaticum</name>
    <dbReference type="NCBI Taxonomy" id="1927124"/>
    <lineage>
        <taxon>Bacteria</taxon>
        <taxon>Bacillati</taxon>
        <taxon>Actinomycetota</taxon>
        <taxon>Actinomycetes</taxon>
        <taxon>Mycobacteriales</taxon>
        <taxon>Mycobacteriaceae</taxon>
        <taxon>Mycobacterium</taxon>
    </lineage>
</organism>
<dbReference type="Proteomes" id="UP000192448">
    <property type="component" value="Unassembled WGS sequence"/>
</dbReference>
<proteinExistence type="predicted"/>
<evidence type="ECO:0000313" key="2">
    <source>
        <dbReference type="EMBL" id="ORA25182.1"/>
    </source>
</evidence>
<dbReference type="STRING" id="1927124.BST13_33205"/>
<evidence type="ECO:0008006" key="4">
    <source>
        <dbReference type="Google" id="ProtNLM"/>
    </source>
</evidence>
<keyword evidence="3" id="KW-1185">Reference proteome</keyword>
<feature type="region of interest" description="Disordered" evidence="1">
    <location>
        <begin position="112"/>
        <end position="134"/>
    </location>
</feature>
<evidence type="ECO:0000256" key="1">
    <source>
        <dbReference type="SAM" id="MobiDB-lite"/>
    </source>
</evidence>
<evidence type="ECO:0000313" key="3">
    <source>
        <dbReference type="Proteomes" id="UP000192448"/>
    </source>
</evidence>